<name>A0AAV9JD02_9PEZI</name>
<feature type="domain" description="C2H2-type" evidence="8">
    <location>
        <begin position="213"/>
        <end position="240"/>
    </location>
</feature>
<evidence type="ECO:0000256" key="3">
    <source>
        <dbReference type="ARBA" id="ARBA00022771"/>
    </source>
</evidence>
<dbReference type="Pfam" id="PF00096">
    <property type="entry name" value="zf-C2H2"/>
    <property type="match status" value="3"/>
</dbReference>
<accession>A0AAV9JD02</accession>
<dbReference type="Gene3D" id="3.30.160.60">
    <property type="entry name" value="Classic Zinc Finger"/>
    <property type="match status" value="3"/>
</dbReference>
<feature type="compositionally biased region" description="Polar residues" evidence="7">
    <location>
        <begin position="447"/>
        <end position="466"/>
    </location>
</feature>
<evidence type="ECO:0000256" key="2">
    <source>
        <dbReference type="ARBA" id="ARBA00022737"/>
    </source>
</evidence>
<dbReference type="FunFam" id="3.30.160.60:FF:000690">
    <property type="entry name" value="Zinc finger protein 354C"/>
    <property type="match status" value="1"/>
</dbReference>
<dbReference type="FunFam" id="3.30.160.60:FF:000925">
    <property type="entry name" value="Zinc finger protein 668"/>
    <property type="match status" value="1"/>
</dbReference>
<dbReference type="Proteomes" id="UP001324427">
    <property type="component" value="Unassembled WGS sequence"/>
</dbReference>
<dbReference type="SMART" id="SM00355">
    <property type="entry name" value="ZnF_C2H2"/>
    <property type="match status" value="3"/>
</dbReference>
<dbReference type="GO" id="GO:0000978">
    <property type="term" value="F:RNA polymerase II cis-regulatory region sequence-specific DNA binding"/>
    <property type="evidence" value="ECO:0007669"/>
    <property type="project" value="TreeGrafter"/>
</dbReference>
<dbReference type="AlphaFoldDB" id="A0AAV9JD02"/>
<evidence type="ECO:0000313" key="10">
    <source>
        <dbReference type="Proteomes" id="UP001324427"/>
    </source>
</evidence>
<evidence type="ECO:0000256" key="1">
    <source>
        <dbReference type="ARBA" id="ARBA00022723"/>
    </source>
</evidence>
<dbReference type="PROSITE" id="PS00028">
    <property type="entry name" value="ZINC_FINGER_C2H2_1"/>
    <property type="match status" value="3"/>
</dbReference>
<feature type="region of interest" description="Disordered" evidence="7">
    <location>
        <begin position="259"/>
        <end position="329"/>
    </location>
</feature>
<dbReference type="PROSITE" id="PS50157">
    <property type="entry name" value="ZINC_FINGER_C2H2_2"/>
    <property type="match status" value="3"/>
</dbReference>
<keyword evidence="4" id="KW-0862">Zinc</keyword>
<dbReference type="GO" id="GO:0005667">
    <property type="term" value="C:transcription regulator complex"/>
    <property type="evidence" value="ECO:0007669"/>
    <property type="project" value="TreeGrafter"/>
</dbReference>
<feature type="domain" description="C2H2-type" evidence="8">
    <location>
        <begin position="185"/>
        <end position="212"/>
    </location>
</feature>
<dbReference type="PANTHER" id="PTHR14003">
    <property type="entry name" value="TRANSCRIPTIONAL REPRESSOR PROTEIN YY"/>
    <property type="match status" value="1"/>
</dbReference>
<dbReference type="FunFam" id="3.30.160.60:FF:002343">
    <property type="entry name" value="Zinc finger protein 33A"/>
    <property type="match status" value="1"/>
</dbReference>
<feature type="region of interest" description="Disordered" evidence="7">
    <location>
        <begin position="67"/>
        <end position="105"/>
    </location>
</feature>
<proteinExistence type="predicted"/>
<evidence type="ECO:0000256" key="5">
    <source>
        <dbReference type="ARBA" id="ARBA00044085"/>
    </source>
</evidence>
<evidence type="ECO:0000256" key="6">
    <source>
        <dbReference type="PROSITE-ProRule" id="PRU00042"/>
    </source>
</evidence>
<dbReference type="GO" id="GO:0000981">
    <property type="term" value="F:DNA-binding transcription factor activity, RNA polymerase II-specific"/>
    <property type="evidence" value="ECO:0007669"/>
    <property type="project" value="TreeGrafter"/>
</dbReference>
<dbReference type="InterPro" id="IPR036236">
    <property type="entry name" value="Znf_C2H2_sf"/>
</dbReference>
<keyword evidence="1" id="KW-0479">Metal-binding</keyword>
<protein>
    <recommendedName>
        <fullName evidence="5">C2H2 type master regulator of conidiophore development brlA</fullName>
    </recommendedName>
</protein>
<dbReference type="SUPFAM" id="SSF57667">
    <property type="entry name" value="beta-beta-alpha zinc fingers"/>
    <property type="match status" value="2"/>
</dbReference>
<dbReference type="GO" id="GO:0008270">
    <property type="term" value="F:zinc ion binding"/>
    <property type="evidence" value="ECO:0007669"/>
    <property type="project" value="UniProtKB-KW"/>
</dbReference>
<feature type="region of interest" description="Disordered" evidence="7">
    <location>
        <begin position="350"/>
        <end position="488"/>
    </location>
</feature>
<evidence type="ECO:0000256" key="7">
    <source>
        <dbReference type="SAM" id="MobiDB-lite"/>
    </source>
</evidence>
<comment type="caution">
    <text evidence="9">The sequence shown here is derived from an EMBL/GenBank/DDBJ whole genome shotgun (WGS) entry which is preliminary data.</text>
</comment>
<feature type="domain" description="C2H2-type" evidence="8">
    <location>
        <begin position="241"/>
        <end position="270"/>
    </location>
</feature>
<sequence>MALPSIDHLLFPLQRKRRDSIVGEMDLTNLLNTNRSASATGHRNMQYENPIPINLSHHDMSGSHYANSLYVPNGNSRIKTENGSERGVSPHTSEHSSRYSSQTPQNNFMANIANQLTNGMPPRYPSPSMQQQGTMPMIQHTYHPNAGSDQSYQQQAQMGAVQTPMQLDHTQTDGGRPSSGLPKAFACSTCAKGFARRSDLARHERIHSGEKPHMCERCGKPFSDSSSLARHRRIHSGKRPYKCPYADCQKTFTRRTTLTRHQNHHTGTIEESEAATAAALASRVSMQSQRSRGSDDENEYSADGKSPMPQHSDRPSSVSPAVGMNGMAPQLTRGNSDFYMNAMNGGMAVVPPHLRGEMQPSPRSQSPAQYQIATSQPTQQRPSLTSNPSAGYNPPQILEPPTANGHQQTGSGSNSPHLGQAIGWQSPHNTLNGQHQSDYSYPDPNNAYGNPSPQLYYQQQGVQRPHSTGPMDYQQQMRGQEMWAQHQQ</sequence>
<feature type="region of interest" description="Disordered" evidence="7">
    <location>
        <begin position="139"/>
        <end position="180"/>
    </location>
</feature>
<keyword evidence="10" id="KW-1185">Reference proteome</keyword>
<feature type="compositionally biased region" description="Polar residues" evidence="7">
    <location>
        <begin position="147"/>
        <end position="157"/>
    </location>
</feature>
<gene>
    <name evidence="9" type="ORF">LTR36_005961</name>
</gene>
<feature type="compositionally biased region" description="Polar residues" evidence="7">
    <location>
        <begin position="163"/>
        <end position="173"/>
    </location>
</feature>
<organism evidence="9 10">
    <name type="scientific">Oleoguttula mirabilis</name>
    <dbReference type="NCBI Taxonomy" id="1507867"/>
    <lineage>
        <taxon>Eukaryota</taxon>
        <taxon>Fungi</taxon>
        <taxon>Dikarya</taxon>
        <taxon>Ascomycota</taxon>
        <taxon>Pezizomycotina</taxon>
        <taxon>Dothideomycetes</taxon>
        <taxon>Dothideomycetidae</taxon>
        <taxon>Mycosphaerellales</taxon>
        <taxon>Teratosphaeriaceae</taxon>
        <taxon>Oleoguttula</taxon>
    </lineage>
</organism>
<evidence type="ECO:0000313" key="9">
    <source>
        <dbReference type="EMBL" id="KAK4542963.1"/>
    </source>
</evidence>
<reference evidence="9 10" key="1">
    <citation type="submission" date="2021-11" db="EMBL/GenBank/DDBJ databases">
        <title>Black yeast isolated from Biological Soil Crust.</title>
        <authorList>
            <person name="Kurbessoian T."/>
        </authorList>
    </citation>
    <scope>NUCLEOTIDE SEQUENCE [LARGE SCALE GENOMIC DNA]</scope>
    <source>
        <strain evidence="9 10">CCFEE 5522</strain>
    </source>
</reference>
<keyword evidence="3 6" id="KW-0863">Zinc-finger</keyword>
<keyword evidence="2" id="KW-0677">Repeat</keyword>
<dbReference type="GO" id="GO:0000785">
    <property type="term" value="C:chromatin"/>
    <property type="evidence" value="ECO:0007669"/>
    <property type="project" value="TreeGrafter"/>
</dbReference>
<feature type="compositionally biased region" description="Polar residues" evidence="7">
    <location>
        <begin position="404"/>
        <end position="417"/>
    </location>
</feature>
<dbReference type="EMBL" id="JAVFHQ010000036">
    <property type="protein sequence ID" value="KAK4542963.1"/>
    <property type="molecule type" value="Genomic_DNA"/>
</dbReference>
<feature type="compositionally biased region" description="Polar residues" evidence="7">
    <location>
        <begin position="361"/>
        <end position="390"/>
    </location>
</feature>
<evidence type="ECO:0000256" key="4">
    <source>
        <dbReference type="ARBA" id="ARBA00022833"/>
    </source>
</evidence>
<evidence type="ECO:0000259" key="8">
    <source>
        <dbReference type="PROSITE" id="PS50157"/>
    </source>
</evidence>
<dbReference type="PANTHER" id="PTHR14003:SF19">
    <property type="entry name" value="YY2 TRANSCRIPTION FACTOR"/>
    <property type="match status" value="1"/>
</dbReference>
<feature type="compositionally biased region" description="Polar residues" evidence="7">
    <location>
        <begin position="426"/>
        <end position="439"/>
    </location>
</feature>
<dbReference type="InterPro" id="IPR013087">
    <property type="entry name" value="Znf_C2H2_type"/>
</dbReference>